<name>A0A6A6SF23_9PLEO</name>
<accession>A0A6A6SF23</accession>
<dbReference type="InterPro" id="IPR040079">
    <property type="entry name" value="Glutathione_S-Trfase"/>
</dbReference>
<keyword evidence="6" id="KW-1185">Reference proteome</keyword>
<dbReference type="InterPro" id="IPR036282">
    <property type="entry name" value="Glutathione-S-Trfase_C_sf"/>
</dbReference>
<dbReference type="SFLD" id="SFLDS00019">
    <property type="entry name" value="Glutathione_Transferase_(cytos"/>
    <property type="match status" value="1"/>
</dbReference>
<dbReference type="SFLD" id="SFLDG00358">
    <property type="entry name" value="Main_(cytGST)"/>
    <property type="match status" value="1"/>
</dbReference>
<dbReference type="CDD" id="cd03188">
    <property type="entry name" value="GST_C_Beta"/>
    <property type="match status" value="1"/>
</dbReference>
<evidence type="ECO:0000259" key="4">
    <source>
        <dbReference type="PROSITE" id="PS50405"/>
    </source>
</evidence>
<evidence type="ECO:0000256" key="1">
    <source>
        <dbReference type="ARBA" id="ARBA00007409"/>
    </source>
</evidence>
<dbReference type="CDD" id="cd03057">
    <property type="entry name" value="GST_N_Beta"/>
    <property type="match status" value="1"/>
</dbReference>
<reference evidence="5" key="1">
    <citation type="journal article" date="2020" name="Stud. Mycol.">
        <title>101 Dothideomycetes genomes: a test case for predicting lifestyles and emergence of pathogens.</title>
        <authorList>
            <person name="Haridas S."/>
            <person name="Albert R."/>
            <person name="Binder M."/>
            <person name="Bloem J."/>
            <person name="Labutti K."/>
            <person name="Salamov A."/>
            <person name="Andreopoulos B."/>
            <person name="Baker S."/>
            <person name="Barry K."/>
            <person name="Bills G."/>
            <person name="Bluhm B."/>
            <person name="Cannon C."/>
            <person name="Castanera R."/>
            <person name="Culley D."/>
            <person name="Daum C."/>
            <person name="Ezra D."/>
            <person name="Gonzalez J."/>
            <person name="Henrissat B."/>
            <person name="Kuo A."/>
            <person name="Liang C."/>
            <person name="Lipzen A."/>
            <person name="Lutzoni F."/>
            <person name="Magnuson J."/>
            <person name="Mondo S."/>
            <person name="Nolan M."/>
            <person name="Ohm R."/>
            <person name="Pangilinan J."/>
            <person name="Park H.-J."/>
            <person name="Ramirez L."/>
            <person name="Alfaro M."/>
            <person name="Sun H."/>
            <person name="Tritt A."/>
            <person name="Yoshinaga Y."/>
            <person name="Zwiers L.-H."/>
            <person name="Turgeon B."/>
            <person name="Goodwin S."/>
            <person name="Spatafora J."/>
            <person name="Crous P."/>
            <person name="Grigoriev I."/>
        </authorList>
    </citation>
    <scope>NUCLEOTIDE SEQUENCE</scope>
    <source>
        <strain evidence="5">CBS 473.64</strain>
    </source>
</reference>
<evidence type="ECO:0000259" key="3">
    <source>
        <dbReference type="PROSITE" id="PS50404"/>
    </source>
</evidence>
<dbReference type="GO" id="GO:0016740">
    <property type="term" value="F:transferase activity"/>
    <property type="evidence" value="ECO:0007669"/>
    <property type="project" value="UniProtKB-KW"/>
</dbReference>
<keyword evidence="5" id="KW-0808">Transferase</keyword>
<sequence length="213" mass="23711">MTPKLHLYISPGSCALAPHIILHESSLPFNTTSIATRTGFPTDHLHINPKGQVPVLLIDDETVTENLAILTAIAQLVPEKNLLGTTNLETVRVYEWMSWLSGKLHGQAFGSFFRPGRFVTAEDAYDDVKTKAVETIGECFRYIEKMLEGRIWAVGNAFTVVDAYLFVFYRWGAGAGFVMGDLFPNYTRLVHVLAKKDSVVKAVKAEGIEFFVD</sequence>
<comment type="similarity">
    <text evidence="1 2">Belongs to the GST superfamily.</text>
</comment>
<feature type="domain" description="GST C-terminal" evidence="4">
    <location>
        <begin position="86"/>
        <end position="213"/>
    </location>
</feature>
<dbReference type="AlphaFoldDB" id="A0A6A6SF23"/>
<dbReference type="PANTHER" id="PTHR44051:SF8">
    <property type="entry name" value="GLUTATHIONE S-TRANSFERASE GSTA"/>
    <property type="match status" value="1"/>
</dbReference>
<dbReference type="Proteomes" id="UP000799753">
    <property type="component" value="Unassembled WGS sequence"/>
</dbReference>
<dbReference type="InterPro" id="IPR036249">
    <property type="entry name" value="Thioredoxin-like_sf"/>
</dbReference>
<dbReference type="PROSITE" id="PS50405">
    <property type="entry name" value="GST_CTER"/>
    <property type="match status" value="1"/>
</dbReference>
<organism evidence="5 6">
    <name type="scientific">Massarina eburnea CBS 473.64</name>
    <dbReference type="NCBI Taxonomy" id="1395130"/>
    <lineage>
        <taxon>Eukaryota</taxon>
        <taxon>Fungi</taxon>
        <taxon>Dikarya</taxon>
        <taxon>Ascomycota</taxon>
        <taxon>Pezizomycotina</taxon>
        <taxon>Dothideomycetes</taxon>
        <taxon>Pleosporomycetidae</taxon>
        <taxon>Pleosporales</taxon>
        <taxon>Massarineae</taxon>
        <taxon>Massarinaceae</taxon>
        <taxon>Massarina</taxon>
    </lineage>
</organism>
<dbReference type="Gene3D" id="3.40.30.10">
    <property type="entry name" value="Glutaredoxin"/>
    <property type="match status" value="1"/>
</dbReference>
<gene>
    <name evidence="5" type="ORF">P280DRAFT_465619</name>
</gene>
<dbReference type="SUPFAM" id="SSF52833">
    <property type="entry name" value="Thioredoxin-like"/>
    <property type="match status" value="1"/>
</dbReference>
<protein>
    <submittedName>
        <fullName evidence="5">Glutathione S-transferase</fullName>
    </submittedName>
</protein>
<dbReference type="InterPro" id="IPR004046">
    <property type="entry name" value="GST_C"/>
</dbReference>
<dbReference type="Pfam" id="PF02798">
    <property type="entry name" value="GST_N"/>
    <property type="match status" value="1"/>
</dbReference>
<dbReference type="Gene3D" id="1.20.1050.10">
    <property type="match status" value="1"/>
</dbReference>
<dbReference type="OrthoDB" id="2309723at2759"/>
<dbReference type="InterPro" id="IPR004045">
    <property type="entry name" value="Glutathione_S-Trfase_N"/>
</dbReference>
<dbReference type="Pfam" id="PF00043">
    <property type="entry name" value="GST_C"/>
    <property type="match status" value="1"/>
</dbReference>
<evidence type="ECO:0000313" key="5">
    <source>
        <dbReference type="EMBL" id="KAF2645872.1"/>
    </source>
</evidence>
<feature type="domain" description="GST N-terminal" evidence="3">
    <location>
        <begin position="2"/>
        <end position="81"/>
    </location>
</feature>
<dbReference type="InterPro" id="IPR010987">
    <property type="entry name" value="Glutathione-S-Trfase_C-like"/>
</dbReference>
<dbReference type="PANTHER" id="PTHR44051">
    <property type="entry name" value="GLUTATHIONE S-TRANSFERASE-RELATED"/>
    <property type="match status" value="1"/>
</dbReference>
<evidence type="ECO:0000256" key="2">
    <source>
        <dbReference type="RuleBase" id="RU003494"/>
    </source>
</evidence>
<proteinExistence type="inferred from homology"/>
<evidence type="ECO:0000313" key="6">
    <source>
        <dbReference type="Proteomes" id="UP000799753"/>
    </source>
</evidence>
<dbReference type="PROSITE" id="PS50404">
    <property type="entry name" value="GST_NTER"/>
    <property type="match status" value="1"/>
</dbReference>
<dbReference type="EMBL" id="MU006777">
    <property type="protein sequence ID" value="KAF2645872.1"/>
    <property type="molecule type" value="Genomic_DNA"/>
</dbReference>
<dbReference type="SUPFAM" id="SSF47616">
    <property type="entry name" value="GST C-terminal domain-like"/>
    <property type="match status" value="1"/>
</dbReference>
<dbReference type="SFLD" id="SFLDG01150">
    <property type="entry name" value="Main.1:_Beta-like"/>
    <property type="match status" value="1"/>
</dbReference>